<evidence type="ECO:0000313" key="3">
    <source>
        <dbReference type="EMBL" id="HGN90723.1"/>
    </source>
</evidence>
<protein>
    <submittedName>
        <fullName evidence="3">Uncharacterized protein</fullName>
    </submittedName>
</protein>
<proteinExistence type="predicted"/>
<evidence type="ECO:0000313" key="2">
    <source>
        <dbReference type="EMBL" id="HGL41283.1"/>
    </source>
</evidence>
<feature type="transmembrane region" description="Helical" evidence="1">
    <location>
        <begin position="157"/>
        <end position="175"/>
    </location>
</feature>
<keyword evidence="1" id="KW-0812">Transmembrane</keyword>
<feature type="transmembrane region" description="Helical" evidence="1">
    <location>
        <begin position="63"/>
        <end position="82"/>
    </location>
</feature>
<dbReference type="EMBL" id="DTAD01000070">
    <property type="protein sequence ID" value="HGN90723.1"/>
    <property type="molecule type" value="Genomic_DNA"/>
</dbReference>
<accession>A0A7C4HYX7</accession>
<sequence length="279" mass="31068">MDVKKLVRALWSSAWVGWEVESNWTEPFIFIGLQVIRPLASTLLFPLLYLVGMNFTGQAVDPIYLSYIFVGTAFFTPYIFAAETGGTIVSQDRERYGVMKSIYITTSSLSIYFLGRFLAIAGISLFSTLSSFAAAYALIVWGIGYSMPLVLENLLDVFLALGAMYIGSFAFFYILPSINLLTNKLQWSLTYYFLGLLYLLGDIIFPVQSLSPLAEPLAYILPTNQALNTLRNALGLPTPHNTAAAYLASIFWAALGYFVFKRAVGRARAKGLLDKIGWW</sequence>
<comment type="caution">
    <text evidence="3">The sequence shown here is derived from an EMBL/GenBank/DDBJ whole genome shotgun (WGS) entry which is preliminary data.</text>
</comment>
<evidence type="ECO:0000313" key="4">
    <source>
        <dbReference type="EMBL" id="HHN52529.1"/>
    </source>
</evidence>
<feature type="transmembrane region" description="Helical" evidence="1">
    <location>
        <begin position="243"/>
        <end position="260"/>
    </location>
</feature>
<dbReference type="EMBL" id="DRXG01000098">
    <property type="protein sequence ID" value="HHN52529.1"/>
    <property type="molecule type" value="Genomic_DNA"/>
</dbReference>
<feature type="transmembrane region" description="Helical" evidence="1">
    <location>
        <begin position="133"/>
        <end position="151"/>
    </location>
</feature>
<reference evidence="3" key="1">
    <citation type="journal article" date="2020" name="mSystems">
        <title>Genome- and Community-Level Interaction Insights into Carbon Utilization and Element Cycling Functions of Hydrothermarchaeota in Hydrothermal Sediment.</title>
        <authorList>
            <person name="Zhou Z."/>
            <person name="Liu Y."/>
            <person name="Xu W."/>
            <person name="Pan J."/>
            <person name="Luo Z.H."/>
            <person name="Li M."/>
        </authorList>
    </citation>
    <scope>NUCLEOTIDE SEQUENCE [LARGE SCALE GENOMIC DNA]</scope>
    <source>
        <strain evidence="4">SpSt-1073</strain>
        <strain evidence="3">SpSt-613</strain>
        <strain evidence="2">SpSt-669</strain>
    </source>
</reference>
<dbReference type="EMBL" id="DTCM01000078">
    <property type="protein sequence ID" value="HGL41283.1"/>
    <property type="molecule type" value="Genomic_DNA"/>
</dbReference>
<keyword evidence="1" id="KW-0472">Membrane</keyword>
<feature type="transmembrane region" description="Helical" evidence="1">
    <location>
        <begin position="28"/>
        <end position="51"/>
    </location>
</feature>
<feature type="transmembrane region" description="Helical" evidence="1">
    <location>
        <begin position="187"/>
        <end position="207"/>
    </location>
</feature>
<feature type="transmembrane region" description="Helical" evidence="1">
    <location>
        <begin position="102"/>
        <end position="126"/>
    </location>
</feature>
<evidence type="ECO:0000256" key="1">
    <source>
        <dbReference type="SAM" id="Phobius"/>
    </source>
</evidence>
<name>A0A7C4HYX7_CALS0</name>
<dbReference type="AlphaFoldDB" id="A0A7C4HYX7"/>
<organism evidence="3">
    <name type="scientific">Caldiarchaeum subterraneum</name>
    <dbReference type="NCBI Taxonomy" id="311458"/>
    <lineage>
        <taxon>Archaea</taxon>
        <taxon>Nitrososphaerota</taxon>
        <taxon>Candidatus Caldarchaeales</taxon>
        <taxon>Candidatus Caldarchaeaceae</taxon>
        <taxon>Candidatus Caldarchaeum</taxon>
    </lineage>
</organism>
<gene>
    <name evidence="4" type="ORF">ENM30_04365</name>
    <name evidence="3" type="ORF">ENT82_06330</name>
    <name evidence="2" type="ORF">ENU43_06425</name>
</gene>
<keyword evidence="1" id="KW-1133">Transmembrane helix</keyword>